<feature type="region of interest" description="Disordered" evidence="2">
    <location>
        <begin position="1"/>
        <end position="69"/>
    </location>
</feature>
<dbReference type="InterPro" id="IPR001584">
    <property type="entry name" value="Integrase_cat-core"/>
</dbReference>
<feature type="region of interest" description="Disordered" evidence="2">
    <location>
        <begin position="1990"/>
        <end position="2024"/>
    </location>
</feature>
<keyword evidence="5" id="KW-1185">Reference proteome</keyword>
<comment type="caution">
    <text evidence="4">The sequence shown here is derived from an EMBL/GenBank/DDBJ whole genome shotgun (WGS) entry which is preliminary data.</text>
</comment>
<dbReference type="EMBL" id="CAJNNV010032118">
    <property type="protein sequence ID" value="CAE8638990.1"/>
    <property type="molecule type" value="Genomic_DNA"/>
</dbReference>
<feature type="compositionally biased region" description="Acidic residues" evidence="2">
    <location>
        <begin position="311"/>
        <end position="325"/>
    </location>
</feature>
<dbReference type="PROSITE" id="PS50994">
    <property type="entry name" value="INTEGRASE"/>
    <property type="match status" value="1"/>
</dbReference>
<proteinExistence type="predicted"/>
<organism evidence="4 5">
    <name type="scientific">Polarella glacialis</name>
    <name type="common">Dinoflagellate</name>
    <dbReference type="NCBI Taxonomy" id="89957"/>
    <lineage>
        <taxon>Eukaryota</taxon>
        <taxon>Sar</taxon>
        <taxon>Alveolata</taxon>
        <taxon>Dinophyceae</taxon>
        <taxon>Suessiales</taxon>
        <taxon>Suessiaceae</taxon>
        <taxon>Polarella</taxon>
    </lineage>
</organism>
<dbReference type="Proteomes" id="UP000654075">
    <property type="component" value="Unassembled WGS sequence"/>
</dbReference>
<feature type="compositionally biased region" description="Basic residues" evidence="2">
    <location>
        <begin position="2834"/>
        <end position="2848"/>
    </location>
</feature>
<dbReference type="OrthoDB" id="1645289at2759"/>
<dbReference type="SUPFAM" id="SSF53098">
    <property type="entry name" value="Ribonuclease H-like"/>
    <property type="match status" value="1"/>
</dbReference>
<dbReference type="InterPro" id="IPR012337">
    <property type="entry name" value="RNaseH-like_sf"/>
</dbReference>
<dbReference type="Gene3D" id="3.30.420.10">
    <property type="entry name" value="Ribonuclease H-like superfamily/Ribonuclease H"/>
    <property type="match status" value="1"/>
</dbReference>
<dbReference type="InterPro" id="IPR036397">
    <property type="entry name" value="RNaseH_sf"/>
</dbReference>
<feature type="region of interest" description="Disordered" evidence="2">
    <location>
        <begin position="460"/>
        <end position="498"/>
    </location>
</feature>
<feature type="compositionally biased region" description="Acidic residues" evidence="2">
    <location>
        <begin position="333"/>
        <end position="347"/>
    </location>
</feature>
<feature type="compositionally biased region" description="Acidic residues" evidence="2">
    <location>
        <begin position="44"/>
        <end position="54"/>
    </location>
</feature>
<accession>A0A813HMQ0</accession>
<feature type="compositionally biased region" description="Basic and acidic residues" evidence="2">
    <location>
        <begin position="691"/>
        <end position="703"/>
    </location>
</feature>
<dbReference type="OMA" id="IVEHEAK"/>
<feature type="compositionally biased region" description="Acidic residues" evidence="2">
    <location>
        <begin position="2015"/>
        <end position="2024"/>
    </location>
</feature>
<dbReference type="Pfam" id="PF07727">
    <property type="entry name" value="RVT_2"/>
    <property type="match status" value="1"/>
</dbReference>
<feature type="compositionally biased region" description="Polar residues" evidence="2">
    <location>
        <begin position="376"/>
        <end position="385"/>
    </location>
</feature>
<sequence length="2848" mass="319479">MADDGPPEPQKTRPAEDRADPLAGNGKDPWRQYHTRPPPRGGGGDDDDDDDDDPGDRRSQGSDSTTSQIAELVRLAVAELEKGKKKSFRPKGSLGTAKLEEFYGEKDKYKRWKKVTKAQQFIYQLADEEMSLLLYLACRKDARDTIDVMEVSEMTEKGGLAILWELLDDAFDKEEDEKLDEAEESYYTWRRTPGMTMDRFIQTLKRLKMEYLNQDPESVISAKAFAQRMLQRSGLPHQQRMTVLFNAGGSYEPKEIERVLRRMFNRIAEQDVKTGKTYGALKPPAPGGPPAKPTSTRFKARFRVKSAMMAEEVENYDDGEEEEAEQQERNLEENSEDMSGAEDEDDPEFHGALQQAFAAGWQTARKATAGLRKGRQFSSTTSSKQAAVDDPRKKNSVCASCQGKGHWKGDPECPNVVSGKDSPHTPKPKAAHVTSYVGQATEEMYANEVMTATALSKEKIQVDPGPSVEREQDSGKFNDLATGTNLNNTSTASQCQSTTTASTVVVTATSGSVKHPPSAEKVMPSQLLQTSRSETARCGRRINFVGVATRTTVSAKTTHAPGQAAGSNSMPTWYQDIDSSSDDEMSSKRHREAKGPSKPQAKEHQVKKLEREEEELQQKLKDLQKKKQEMRSSEKDVTERILEARRAKEKLKKPPHPGGDDGDSPDLSSSSGDEDDDKNKKLMKAILKAMKTQEKQKQKDRRASGKTPPASSGASSTEDSMMEKLRRRFKDKMTFVDKEEPTEQEIDLDIRRGIYEDQVQDGIFRVHPKCAPRTDAQKQCKHKFTHLLWGANQAAWWARCGTCGAKHVAYQSKPAFVGMLQAGGEGIYYMDTRPGEALGDSGCRVTVGGEVWHTKMQQAVTAAGGRWQEIEENEYFRFGAGPVVPSKKAIIYPVGFFGKQEALRMSLVGGEAAECPGLVSPADMGRLQVGMDFGTQRLFVRGVAMPMEWTGSGHPRLYLLDYPAGGPKPLDEQGPMMTQLTHPAYHQSLEPPVIPAHLAGTADEVSDGTSSGMPALTDSTDSEDDGSPPRVDESDSEEEPDGSEESTEAGSPAKTSARRLLGEAENRPQGAGSEPEETLSYFSESSHENGWISPDRLSEVESLSEEEAEPRTTVSETFFQKATDFSNGRQFINKGLRKKLRKNLDDIKEAMEEQQRSAQEEARKNGQRIWERVDKDCTMAKTTLPQGPAWENVTRRMVIDASNGRALLDENICHDAKAEAEWSFRVSTTPRTLRTLLFYRKPSEKRKLPARKPGPWRVMEVFTWLCAVSLAAVDRGWTMLEPVTHPGWDLMKTADQRAAFAWMQQGDPDFLMVSWPCSPWSRMQRVNQRTAHQKARLKQKRRDSRKLLAFVLRITSWQRRRGRAYAGEQPADALSWQEPTIEGAFKGSGNALTHACVWNKRRPDNGMLVKKATRVRGSWEICHRVNHQCPGNHTHSTVEGAMKWNGKSVAVSEWAGGYSTKFASALVEGAEEALLKAGFQPSPEAVQCNFQQAEAGLETFGYHNIYHEMIDDEMEEPSETVPEERFTGADDSEPEPKEGTPEVKAKDQEKVEMIPQNIKQAVQKAHRGLGHPERTVMLRMMRLSGASQSAISYAKVWTCPVCVAKQRPSKPQRASTTERPTAFNCKLHLDLKFIKDSKDQKYVALSVVDLATSWHIAVLIKTRQSGYVAQKFLKSWIMHYGVPQEIVHDQGGEFTGEFSQLLDDLAIPSKVTGSHAGFQLAVGERHGGILNNILMAIVYEHQVEGKPQMAMALAAAITAKNSLLKRHGYTPEQAVFGRSLNWAQDLVDEPEDCKASSFQDVGDVATTASMRRTACQAFFRHDVQGKMKRAMQRAPVQSSAAPLLPGTVVYYWLPAVGKGRMRPDPARWRGPATVIAVEDGKKCYISWRGRCLLVTREQLRLASQEEAQSWEWISKDTAMTGENLKGEGESGHYEDLRTDEGPPARQPEDQRGRKVIKPEKQKGRAVENLQKIKARFDKKKKLLSVDDVPATLPEVGEAENRPLGEAEDRPHGEEGPDAAQEEPDEDALFWKEVNDCEDEYVSEEGRRLEREILQRSMLDDVPQSVKRVLANRGAKHDDGDHSPEHKKVRVEDMPDIAMVCAVAGNSTQAWLSREELRQLRTLLRIPGITAAKAHRSPRRKLQPATKEEKSRMTIMMTKDSEDVQVLDQSPEQLRKDERTKMPFLWRGVTVFYTRATKGLEKIRSAYVQTPAGLLQVEMNAEERQAFKQTYAQWRQEFETNEVYLLSLKKNGKELDQNQFNETENKAFKESDAKEWEQWVKNNVMKILTPEEAKKVPKEKIFQLPLRMVRTNKAKMTDGVLADLVAKSRLVVPGHVDPEVGEFRTDAPTTHPVAVSLTATIAASLQWSAWTFDVQTAFLSGNATSREVYVRAPKDGLPKVKDERAIRPFELLQILKSACGLSEAPRLWYLRARELMQQCGFVELACCKATFILVDPRTSLVEVIVCLHVDDGFVVGRAGSALFETAKDNMNKVFNIKEWICLQEQETDYLGYKVRQDKNFEIHMSMKNYILQVKPMEFDKEASKEAEREVTDSERHDLLSLVMRLAWPARHCMPQVLYGVSYAAQTVRQAVVRTIKEANKLLEFARHEAEEGRAELHFKAIDLTCPRVITPFDASFANEDGGKSQAGYVTIVTDDRVLTQEAVGNLVEFGNNKIHRVVRSTMAAESAALSIALDKQLYVRMLLEALLYGERSFSPEWKEHMTIPGMVMAQTRTKEFCVTGNMVTDAKSLYDHLSKTGNLPSERQVMLDLLAAKELEEAGVTQIRWVPSVHQLADALTKSMVSKVLVKFLDTNLYSLVQTGVEAADEEHRAELRRGQRQRRKERSKKAAE</sequence>
<evidence type="ECO:0000256" key="2">
    <source>
        <dbReference type="SAM" id="MobiDB-lite"/>
    </source>
</evidence>
<feature type="compositionally biased region" description="Low complexity" evidence="2">
    <location>
        <begin position="489"/>
        <end position="498"/>
    </location>
</feature>
<gene>
    <name evidence="4" type="ORF">PGLA1383_LOCUS54065</name>
</gene>
<feature type="region of interest" description="Disordered" evidence="2">
    <location>
        <begin position="1002"/>
        <end position="1114"/>
    </location>
</feature>
<evidence type="ECO:0000259" key="3">
    <source>
        <dbReference type="PROSITE" id="PS50994"/>
    </source>
</evidence>
<dbReference type="InterPro" id="IPR013103">
    <property type="entry name" value="RVT_2"/>
</dbReference>
<evidence type="ECO:0000256" key="1">
    <source>
        <dbReference type="SAM" id="Coils"/>
    </source>
</evidence>
<feature type="compositionally biased region" description="Pro residues" evidence="2">
    <location>
        <begin position="283"/>
        <end position="292"/>
    </location>
</feature>
<evidence type="ECO:0000313" key="4">
    <source>
        <dbReference type="EMBL" id="CAE8638990.1"/>
    </source>
</evidence>
<feature type="coiled-coil region" evidence="1">
    <location>
        <begin position="1133"/>
        <end position="1164"/>
    </location>
</feature>
<reference evidence="4" key="1">
    <citation type="submission" date="2021-02" db="EMBL/GenBank/DDBJ databases">
        <authorList>
            <person name="Dougan E. K."/>
            <person name="Rhodes N."/>
            <person name="Thang M."/>
            <person name="Chan C."/>
        </authorList>
    </citation>
    <scope>NUCLEOTIDE SEQUENCE</scope>
</reference>
<evidence type="ECO:0000313" key="5">
    <source>
        <dbReference type="Proteomes" id="UP000654075"/>
    </source>
</evidence>
<dbReference type="GO" id="GO:0003676">
    <property type="term" value="F:nucleic acid binding"/>
    <property type="evidence" value="ECO:0007669"/>
    <property type="project" value="InterPro"/>
</dbReference>
<protein>
    <recommendedName>
        <fullName evidence="3">Integrase catalytic domain-containing protein</fullName>
    </recommendedName>
</protein>
<feature type="region of interest" description="Disordered" evidence="2">
    <location>
        <begin position="511"/>
        <end position="534"/>
    </location>
</feature>
<feature type="region of interest" description="Disordered" evidence="2">
    <location>
        <begin position="275"/>
        <end position="296"/>
    </location>
</feature>
<feature type="compositionally biased region" description="Basic and acidic residues" evidence="2">
    <location>
        <begin position="10"/>
        <end position="20"/>
    </location>
</feature>
<feature type="compositionally biased region" description="Basic and acidic residues" evidence="2">
    <location>
        <begin position="1998"/>
        <end position="2014"/>
    </location>
</feature>
<feature type="region of interest" description="Disordered" evidence="2">
    <location>
        <begin position="691"/>
        <end position="721"/>
    </location>
</feature>
<feature type="compositionally biased region" description="Basic and acidic residues" evidence="2">
    <location>
        <begin position="1522"/>
        <end position="1545"/>
    </location>
</feature>
<feature type="domain" description="Integrase catalytic" evidence="3">
    <location>
        <begin position="1616"/>
        <end position="1779"/>
    </location>
</feature>
<keyword evidence="1" id="KW-0175">Coiled coil</keyword>
<feature type="compositionally biased region" description="Basic and acidic residues" evidence="2">
    <location>
        <begin position="1924"/>
        <end position="1965"/>
    </location>
</feature>
<feature type="region of interest" description="Disordered" evidence="2">
    <location>
        <begin position="1921"/>
        <end position="1967"/>
    </location>
</feature>
<feature type="compositionally biased region" description="Acidic residues" evidence="2">
    <location>
        <begin position="1034"/>
        <end position="1047"/>
    </location>
</feature>
<feature type="region of interest" description="Disordered" evidence="2">
    <location>
        <begin position="552"/>
        <end position="679"/>
    </location>
</feature>
<feature type="compositionally biased region" description="Basic and acidic residues" evidence="2">
    <location>
        <begin position="600"/>
        <end position="646"/>
    </location>
</feature>
<feature type="region of interest" description="Disordered" evidence="2">
    <location>
        <begin position="370"/>
        <end position="432"/>
    </location>
</feature>
<feature type="region of interest" description="Disordered" evidence="2">
    <location>
        <begin position="2824"/>
        <end position="2848"/>
    </location>
</feature>
<name>A0A813HMQ0_POLGL</name>
<feature type="region of interest" description="Disordered" evidence="2">
    <location>
        <begin position="1514"/>
        <end position="1545"/>
    </location>
</feature>
<dbReference type="GO" id="GO:0015074">
    <property type="term" value="P:DNA integration"/>
    <property type="evidence" value="ECO:0007669"/>
    <property type="project" value="InterPro"/>
</dbReference>
<feature type="region of interest" description="Disordered" evidence="2">
    <location>
        <begin position="310"/>
        <end position="348"/>
    </location>
</feature>
<feature type="compositionally biased region" description="Polar residues" evidence="2">
    <location>
        <begin position="709"/>
        <end position="719"/>
    </location>
</feature>